<reference evidence="3 4" key="1">
    <citation type="submission" date="2017-02" db="EMBL/GenBank/DDBJ databases">
        <title>Genomes of Trichoderma spp. with biocontrol activity.</title>
        <authorList>
            <person name="Gardiner D."/>
            <person name="Kazan K."/>
            <person name="Vos C."/>
            <person name="Harvey P."/>
        </authorList>
    </citation>
    <scope>NUCLEOTIDE SEQUENCE [LARGE SCALE GENOMIC DNA]</scope>
    <source>
        <strain evidence="3 4">A5MH</strain>
    </source>
</reference>
<proteinExistence type="predicted"/>
<dbReference type="AlphaFoldDB" id="A0A2K0TPC1"/>
<evidence type="ECO:0000259" key="2">
    <source>
        <dbReference type="Pfam" id="PF22041"/>
    </source>
</evidence>
<evidence type="ECO:0000313" key="3">
    <source>
        <dbReference type="EMBL" id="PNP47372.1"/>
    </source>
</evidence>
<dbReference type="Gene3D" id="1.20.1050.10">
    <property type="match status" value="1"/>
</dbReference>
<dbReference type="InterPro" id="IPR004045">
    <property type="entry name" value="Glutathione_S-Trfase_N"/>
</dbReference>
<evidence type="ECO:0000313" key="4">
    <source>
        <dbReference type="Proteomes" id="UP000236546"/>
    </source>
</evidence>
<protein>
    <submittedName>
        <fullName evidence="3">Uncharacterized protein</fullName>
    </submittedName>
</protein>
<evidence type="ECO:0000259" key="1">
    <source>
        <dbReference type="Pfam" id="PF13409"/>
    </source>
</evidence>
<dbReference type="InterPro" id="IPR036249">
    <property type="entry name" value="Thioredoxin-like_sf"/>
</dbReference>
<dbReference type="Pfam" id="PF22041">
    <property type="entry name" value="GST_C_7"/>
    <property type="match status" value="1"/>
</dbReference>
<name>A0A2K0TPC1_9HYPO</name>
<sequence>MAAQDVEHEIVLYDLACTKNVCFSPVVWRIRMMLNYKQIPYKTVFLEMPDIEPTLKELGLPPHHPATGNTKNYTVPAIYHVPTKEYVMDSPAVAKFIESTYPDPPVQLESELGAKIMLKLRAELGPTVQKSTMPREALIFSPRAEAYFRRAREARIGRPLEELLEGEDEAWEALEGDSQAIGALMRTNKADGPFILGARPSLTDFFVAGSMQTAKVIDEGVFQRILKLPGHLEIYEACQPFMQKKD</sequence>
<dbReference type="Pfam" id="PF13409">
    <property type="entry name" value="GST_N_2"/>
    <property type="match status" value="1"/>
</dbReference>
<accession>A0A2K0TPC1</accession>
<dbReference type="SUPFAM" id="SSF52833">
    <property type="entry name" value="Thioredoxin-like"/>
    <property type="match status" value="1"/>
</dbReference>
<dbReference type="Proteomes" id="UP000236546">
    <property type="component" value="Unassembled WGS sequence"/>
</dbReference>
<feature type="domain" description="Glutathione S-transferase UstS-like C-terminal" evidence="2">
    <location>
        <begin position="124"/>
        <end position="219"/>
    </location>
</feature>
<dbReference type="OrthoDB" id="4951845at2759"/>
<feature type="domain" description="GST N-terminal" evidence="1">
    <location>
        <begin position="23"/>
        <end position="99"/>
    </location>
</feature>
<dbReference type="Gene3D" id="3.40.30.10">
    <property type="entry name" value="Glutaredoxin"/>
    <property type="match status" value="1"/>
</dbReference>
<dbReference type="InterPro" id="IPR054416">
    <property type="entry name" value="GST_UstS-like_C"/>
</dbReference>
<gene>
    <name evidence="3" type="ORF">TGAMA5MH_01189</name>
</gene>
<comment type="caution">
    <text evidence="3">The sequence shown here is derived from an EMBL/GenBank/DDBJ whole genome shotgun (WGS) entry which is preliminary data.</text>
</comment>
<dbReference type="EMBL" id="MTYH01000013">
    <property type="protein sequence ID" value="PNP47372.1"/>
    <property type="molecule type" value="Genomic_DNA"/>
</dbReference>
<organism evidence="3 4">
    <name type="scientific">Trichoderma gamsii</name>
    <dbReference type="NCBI Taxonomy" id="398673"/>
    <lineage>
        <taxon>Eukaryota</taxon>
        <taxon>Fungi</taxon>
        <taxon>Dikarya</taxon>
        <taxon>Ascomycota</taxon>
        <taxon>Pezizomycotina</taxon>
        <taxon>Sordariomycetes</taxon>
        <taxon>Hypocreomycetidae</taxon>
        <taxon>Hypocreales</taxon>
        <taxon>Hypocreaceae</taxon>
        <taxon>Trichoderma</taxon>
    </lineage>
</organism>